<dbReference type="InterPro" id="IPR015917">
    <property type="entry name" value="Pept_C14A"/>
</dbReference>
<dbReference type="InterPro" id="IPR011600">
    <property type="entry name" value="Pept_C14_caspase"/>
</dbReference>
<feature type="domain" description="Caspase family p20" evidence="10">
    <location>
        <begin position="217"/>
        <end position="337"/>
    </location>
</feature>
<dbReference type="AlphaFoldDB" id="A0A6J8A7S9"/>
<evidence type="ECO:0000256" key="2">
    <source>
        <dbReference type="ARBA" id="ARBA00022670"/>
    </source>
</evidence>
<evidence type="ECO:0000256" key="7">
    <source>
        <dbReference type="RuleBase" id="RU003971"/>
    </source>
</evidence>
<evidence type="ECO:0000259" key="9">
    <source>
        <dbReference type="PROSITE" id="PS50207"/>
    </source>
</evidence>
<feature type="domain" description="Caspase family p10" evidence="9">
    <location>
        <begin position="354"/>
        <end position="439"/>
    </location>
</feature>
<organism evidence="11 12">
    <name type="scientific">Mytilus coruscus</name>
    <name type="common">Sea mussel</name>
    <dbReference type="NCBI Taxonomy" id="42192"/>
    <lineage>
        <taxon>Eukaryota</taxon>
        <taxon>Metazoa</taxon>
        <taxon>Spiralia</taxon>
        <taxon>Lophotrochozoa</taxon>
        <taxon>Mollusca</taxon>
        <taxon>Bivalvia</taxon>
        <taxon>Autobranchia</taxon>
        <taxon>Pteriomorphia</taxon>
        <taxon>Mytilida</taxon>
        <taxon>Mytiloidea</taxon>
        <taxon>Mytilidae</taxon>
        <taxon>Mytilinae</taxon>
        <taxon>Mytilus</taxon>
    </lineage>
</organism>
<dbReference type="PROSITE" id="PS50207">
    <property type="entry name" value="CASPASE_P10"/>
    <property type="match status" value="1"/>
</dbReference>
<evidence type="ECO:0000256" key="3">
    <source>
        <dbReference type="ARBA" id="ARBA00022703"/>
    </source>
</evidence>
<evidence type="ECO:0000256" key="6">
    <source>
        <dbReference type="ARBA" id="ARBA00023145"/>
    </source>
</evidence>
<feature type="compositionally biased region" description="Polar residues" evidence="8">
    <location>
        <begin position="72"/>
        <end position="89"/>
    </location>
</feature>
<evidence type="ECO:0000259" key="10">
    <source>
        <dbReference type="PROSITE" id="PS50208"/>
    </source>
</evidence>
<keyword evidence="5" id="KW-0788">Thiol protease</keyword>
<reference evidence="11 12" key="1">
    <citation type="submission" date="2020-06" db="EMBL/GenBank/DDBJ databases">
        <authorList>
            <person name="Li R."/>
            <person name="Bekaert M."/>
        </authorList>
    </citation>
    <scope>NUCLEOTIDE SEQUENCE [LARGE SCALE GENOMIC DNA]</scope>
    <source>
        <strain evidence="12">wild</strain>
    </source>
</reference>
<keyword evidence="6" id="KW-0865">Zymogen</keyword>
<dbReference type="PANTHER" id="PTHR48169:SF7">
    <property type="entry name" value="CASPASE 10"/>
    <property type="match status" value="1"/>
</dbReference>
<keyword evidence="2" id="KW-0645">Protease</keyword>
<dbReference type="SMART" id="SM00115">
    <property type="entry name" value="CASc"/>
    <property type="match status" value="1"/>
</dbReference>
<feature type="compositionally biased region" description="Polar residues" evidence="8">
    <location>
        <begin position="1"/>
        <end position="10"/>
    </location>
</feature>
<dbReference type="InterPro" id="IPR029030">
    <property type="entry name" value="Caspase-like_dom_sf"/>
</dbReference>
<dbReference type="GO" id="GO:0043067">
    <property type="term" value="P:regulation of programmed cell death"/>
    <property type="evidence" value="ECO:0007669"/>
    <property type="project" value="UniProtKB-ARBA"/>
</dbReference>
<dbReference type="GO" id="GO:0005737">
    <property type="term" value="C:cytoplasm"/>
    <property type="evidence" value="ECO:0007669"/>
    <property type="project" value="UniProtKB-ARBA"/>
</dbReference>
<evidence type="ECO:0000256" key="4">
    <source>
        <dbReference type="ARBA" id="ARBA00022801"/>
    </source>
</evidence>
<gene>
    <name evidence="11" type="ORF">MCOR_4573</name>
</gene>
<dbReference type="OrthoDB" id="6116485at2759"/>
<dbReference type="InterPro" id="IPR001309">
    <property type="entry name" value="Pept_C14_p20"/>
</dbReference>
<evidence type="ECO:0000256" key="8">
    <source>
        <dbReference type="SAM" id="MobiDB-lite"/>
    </source>
</evidence>
<dbReference type="SUPFAM" id="SSF52129">
    <property type="entry name" value="Caspase-like"/>
    <property type="match status" value="1"/>
</dbReference>
<dbReference type="GO" id="GO:0006508">
    <property type="term" value="P:proteolysis"/>
    <property type="evidence" value="ECO:0007669"/>
    <property type="project" value="UniProtKB-KW"/>
</dbReference>
<keyword evidence="4" id="KW-0378">Hydrolase</keyword>
<protein>
    <submittedName>
        <fullName evidence="11">Uncharacterized protein</fullName>
    </submittedName>
</protein>
<keyword evidence="3" id="KW-0053">Apoptosis</keyword>
<dbReference type="Pfam" id="PF00656">
    <property type="entry name" value="Peptidase_C14"/>
    <property type="match status" value="1"/>
</dbReference>
<dbReference type="GO" id="GO:0051604">
    <property type="term" value="P:protein maturation"/>
    <property type="evidence" value="ECO:0007669"/>
    <property type="project" value="UniProtKB-ARBA"/>
</dbReference>
<evidence type="ECO:0000313" key="11">
    <source>
        <dbReference type="EMBL" id="CAC5362997.1"/>
    </source>
</evidence>
<comment type="similarity">
    <text evidence="1 7">Belongs to the peptidase C14A family.</text>
</comment>
<proteinExistence type="inferred from homology"/>
<evidence type="ECO:0000256" key="1">
    <source>
        <dbReference type="ARBA" id="ARBA00010134"/>
    </source>
</evidence>
<dbReference type="PRINTS" id="PR00376">
    <property type="entry name" value="IL1BCENZYME"/>
</dbReference>
<dbReference type="Gene3D" id="3.40.50.1460">
    <property type="match status" value="1"/>
</dbReference>
<keyword evidence="12" id="KW-1185">Reference proteome</keyword>
<evidence type="ECO:0000313" key="12">
    <source>
        <dbReference type="Proteomes" id="UP000507470"/>
    </source>
</evidence>
<feature type="region of interest" description="Disordered" evidence="8">
    <location>
        <begin position="1"/>
        <end position="26"/>
    </location>
</feature>
<dbReference type="EMBL" id="CACVKT020000784">
    <property type="protein sequence ID" value="CAC5362997.1"/>
    <property type="molecule type" value="Genomic_DNA"/>
</dbReference>
<dbReference type="InterPro" id="IPR002138">
    <property type="entry name" value="Pept_C14_p10"/>
</dbReference>
<dbReference type="PROSITE" id="PS50208">
    <property type="entry name" value="CASPASE_P20"/>
    <property type="match status" value="1"/>
</dbReference>
<dbReference type="CDD" id="cd00032">
    <property type="entry name" value="CASc"/>
    <property type="match status" value="1"/>
</dbReference>
<sequence>MGQVYSSGNAKPNRKGKKDATYGLSSQRSNSFGKIRWNEDMAVYQEIPMANREDLCALKGCLAKQKREDLSRNNSKKSIASSRSAMNSESFGYTSTPYTSILSRPNSKKSNAISRSTTFSIPFNQSRALPLRPDDYMYSSGMTRRNTLTSDYESGLNSIYGYRYNQEHENNPESRNTYVDLYRNDRDADPGFGDNQSWSFNRLYFCDREDLYPMNNQKRGSAIIFNVENIGGRIRNGTDIDVTRLRKCFNLLGFDVLVKQNPTREEIYYTMAQYASYNHSNEDCFVCVILSHGRDGHIRSTFNEEVSLQEVMDHVKNCHTLLGKPKLFFVQACRGNSTDYGITTDAEGDMNNAPIYKLSTHTDVLVSYATVQDYVAYRNVRDGSIYIMILSELLCREGFTTKLTEILSKVTDMTSKALADVCQVPCFTSTLTKALLFTRKRRVIKHTLHYDDGTNEEIGHDELLELQ</sequence>
<accession>A0A6J8A7S9</accession>
<feature type="region of interest" description="Disordered" evidence="8">
    <location>
        <begin position="67"/>
        <end position="89"/>
    </location>
</feature>
<dbReference type="GO" id="GO:0006915">
    <property type="term" value="P:apoptotic process"/>
    <property type="evidence" value="ECO:0007669"/>
    <property type="project" value="UniProtKB-KW"/>
</dbReference>
<evidence type="ECO:0000256" key="5">
    <source>
        <dbReference type="ARBA" id="ARBA00022807"/>
    </source>
</evidence>
<dbReference type="Proteomes" id="UP000507470">
    <property type="component" value="Unassembled WGS sequence"/>
</dbReference>
<name>A0A6J8A7S9_MYTCO</name>
<dbReference type="PANTHER" id="PTHR48169">
    <property type="entry name" value="DED DOMAIN-CONTAINING PROTEIN"/>
    <property type="match status" value="1"/>
</dbReference>
<dbReference type="PROSITE" id="PS01122">
    <property type="entry name" value="CASPASE_CYS"/>
    <property type="match status" value="1"/>
</dbReference>
<dbReference type="PROSITE" id="PS01121">
    <property type="entry name" value="CASPASE_HIS"/>
    <property type="match status" value="1"/>
</dbReference>
<dbReference type="InterPro" id="IPR016129">
    <property type="entry name" value="Caspase_his_AS"/>
</dbReference>
<dbReference type="InterPro" id="IPR033139">
    <property type="entry name" value="Caspase_cys_AS"/>
</dbReference>
<dbReference type="GO" id="GO:0004197">
    <property type="term" value="F:cysteine-type endopeptidase activity"/>
    <property type="evidence" value="ECO:0007669"/>
    <property type="project" value="InterPro"/>
</dbReference>